<feature type="domain" description="Methylmalonyl-CoA mutase alpha/beta chain catalytic" evidence="1">
    <location>
        <begin position="66"/>
        <end position="450"/>
    </location>
</feature>
<dbReference type="EMBL" id="VLLF01000001">
    <property type="protein sequence ID" value="TWI93340.1"/>
    <property type="molecule type" value="Genomic_DNA"/>
</dbReference>
<name>A0A562TK88_9HYPH</name>
<protein>
    <submittedName>
        <fullName evidence="2">Heterodimeric methylmalonyl-CoA mutase small subunit</fullName>
    </submittedName>
</protein>
<comment type="caution">
    <text evidence="2">The sequence shown here is derived from an EMBL/GenBank/DDBJ whole genome shotgun (WGS) entry which is preliminary data.</text>
</comment>
<organism evidence="2 3">
    <name type="scientific">Roseibium hamelinense</name>
    <dbReference type="NCBI Taxonomy" id="150831"/>
    <lineage>
        <taxon>Bacteria</taxon>
        <taxon>Pseudomonadati</taxon>
        <taxon>Pseudomonadota</taxon>
        <taxon>Alphaproteobacteria</taxon>
        <taxon>Hyphomicrobiales</taxon>
        <taxon>Stappiaceae</taxon>
        <taxon>Roseibium</taxon>
    </lineage>
</organism>
<accession>A0A562TK88</accession>
<dbReference type="GO" id="GO:0031419">
    <property type="term" value="F:cobalamin binding"/>
    <property type="evidence" value="ECO:0007669"/>
    <property type="project" value="InterPro"/>
</dbReference>
<dbReference type="Proteomes" id="UP000320593">
    <property type="component" value="Unassembled WGS sequence"/>
</dbReference>
<dbReference type="Pfam" id="PF01642">
    <property type="entry name" value="MM_CoA_mutase"/>
    <property type="match status" value="1"/>
</dbReference>
<dbReference type="PANTHER" id="PTHR48101:SF1">
    <property type="entry name" value="METHYLMALONYL-COA MUTASE, LARGE SUBUNIT"/>
    <property type="match status" value="1"/>
</dbReference>
<dbReference type="PANTHER" id="PTHR48101">
    <property type="entry name" value="METHYLMALONYL-COA MUTASE, MITOCHONDRIAL-RELATED"/>
    <property type="match status" value="1"/>
</dbReference>
<dbReference type="InterPro" id="IPR006099">
    <property type="entry name" value="MeMalonylCoA_mutase_a/b_cat"/>
</dbReference>
<sequence>MTHALGFSIPSEFLSADEAAWWQAVDQALKGAGRERLTSHTEDGTVVEPLYQRRETAVARAGRTAGTPWDIIQRIDLPDPAAANRQILEDLQGGASGLELVSSGSAMAHGFGIRLETLGSMETLLDGVMTDLIRLRFSAGHESIAMLALLMTYLNKKGADLSSIDLSAGFDHYGWLAMRGRFRIPLEIVDARINDTLAALDEMGCPARLVEADGRIWHDGGASAGQELACAMASALAYMRTFEASGTAPDSWPSRISFTLVADADQIGTIAKARAARRLWAAVLDGCDMPLAPMRLHMQTSVRMQSRRDPWVNLLRNAVATFAAGVGGADTVTVLPHTKALGLPDSFARRLARNTQAILLEESNLYRVADPSAGSGAIEARTEAYCGAAWALLQRIEQAGGFSKAIQQGLIQTEITNTAASRRQDIARRKRPVTGVSEFPDLNEKPVSTLDGAVEDVAVIGNPQDMPTPGRGERFKAMCAALSEGVAAADVVDVPSPGTVALTVPQLDLHRDAEGFEVLRDAADATALSSGHRPAVFLACLGRLAEFTARATWTANVFAAGGLEAKGGEALDALEQVVQAFKASGTQIACLVSSDTVYDEQGADAARALKAAGAATLYLAGRPGALEDSLRQAGVDEFVYAGADILDMLQRAHAHLGLTGPDDLIARSADAEVTQ</sequence>
<dbReference type="GO" id="GO:0016866">
    <property type="term" value="F:intramolecular transferase activity"/>
    <property type="evidence" value="ECO:0007669"/>
    <property type="project" value="InterPro"/>
</dbReference>
<evidence type="ECO:0000259" key="1">
    <source>
        <dbReference type="Pfam" id="PF01642"/>
    </source>
</evidence>
<reference evidence="2 3" key="1">
    <citation type="submission" date="2019-07" db="EMBL/GenBank/DDBJ databases">
        <title>Genomic Encyclopedia of Archaeal and Bacterial Type Strains, Phase II (KMG-II): from individual species to whole genera.</title>
        <authorList>
            <person name="Goeker M."/>
        </authorList>
    </citation>
    <scope>NUCLEOTIDE SEQUENCE [LARGE SCALE GENOMIC DNA]</scope>
    <source>
        <strain evidence="2 3">ATCC BAA-252</strain>
    </source>
</reference>
<dbReference type="OrthoDB" id="9762378at2"/>
<evidence type="ECO:0000313" key="2">
    <source>
        <dbReference type="EMBL" id="TWI93340.1"/>
    </source>
</evidence>
<proteinExistence type="predicted"/>
<dbReference type="InterPro" id="IPR016176">
    <property type="entry name" value="Cbl-dep_enz_cat"/>
</dbReference>
<keyword evidence="3" id="KW-1185">Reference proteome</keyword>
<dbReference type="AlphaFoldDB" id="A0A562TK88"/>
<dbReference type="RefSeq" id="WP_145340806.1">
    <property type="nucleotide sequence ID" value="NZ_SMLY01000059.1"/>
</dbReference>
<dbReference type="Gene3D" id="3.40.50.280">
    <property type="entry name" value="Cobalamin-binding domain"/>
    <property type="match status" value="1"/>
</dbReference>
<evidence type="ECO:0000313" key="3">
    <source>
        <dbReference type="Proteomes" id="UP000320593"/>
    </source>
</evidence>
<dbReference type="Gene3D" id="3.20.20.240">
    <property type="entry name" value="Methylmalonyl-CoA mutase"/>
    <property type="match status" value="1"/>
</dbReference>
<dbReference type="SUPFAM" id="SSF51703">
    <property type="entry name" value="Cobalamin (vitamin B12)-dependent enzymes"/>
    <property type="match status" value="1"/>
</dbReference>
<gene>
    <name evidence="2" type="ORF">JM93_00896</name>
</gene>